<evidence type="ECO:0000256" key="10">
    <source>
        <dbReference type="ARBA" id="ARBA00023303"/>
    </source>
</evidence>
<keyword evidence="15" id="KW-1185">Reference proteome</keyword>
<evidence type="ECO:0000256" key="7">
    <source>
        <dbReference type="ARBA" id="ARBA00022989"/>
    </source>
</evidence>
<feature type="compositionally biased region" description="Acidic residues" evidence="11">
    <location>
        <begin position="655"/>
        <end position="664"/>
    </location>
</feature>
<dbReference type="EMBL" id="FN668639">
    <property type="protein sequence ID" value="CBK20569.2"/>
    <property type="molecule type" value="Genomic_DNA"/>
</dbReference>
<evidence type="ECO:0000256" key="4">
    <source>
        <dbReference type="ARBA" id="ARBA00022692"/>
    </source>
</evidence>
<accession>D8LYB4</accession>
<dbReference type="RefSeq" id="XP_012894617.1">
    <property type="nucleotide sequence ID" value="XM_013039163.1"/>
</dbReference>
<keyword evidence="5" id="KW-0631">Potassium channel</keyword>
<evidence type="ECO:0000256" key="8">
    <source>
        <dbReference type="ARBA" id="ARBA00023065"/>
    </source>
</evidence>
<feature type="transmembrane region" description="Helical" evidence="12">
    <location>
        <begin position="43"/>
        <end position="60"/>
    </location>
</feature>
<dbReference type="GeneID" id="24922273"/>
<evidence type="ECO:0000256" key="5">
    <source>
        <dbReference type="ARBA" id="ARBA00022826"/>
    </source>
</evidence>
<dbReference type="GO" id="GO:0016020">
    <property type="term" value="C:membrane"/>
    <property type="evidence" value="ECO:0007669"/>
    <property type="project" value="UniProtKB-SubCell"/>
</dbReference>
<feature type="compositionally biased region" description="Basic and acidic residues" evidence="11">
    <location>
        <begin position="736"/>
        <end position="748"/>
    </location>
</feature>
<evidence type="ECO:0000256" key="3">
    <source>
        <dbReference type="ARBA" id="ARBA00022538"/>
    </source>
</evidence>
<feature type="domain" description="Potassium channel" evidence="13">
    <location>
        <begin position="147"/>
        <end position="183"/>
    </location>
</feature>
<evidence type="ECO:0000313" key="14">
    <source>
        <dbReference type="EMBL" id="CBK20569.2"/>
    </source>
</evidence>
<evidence type="ECO:0000256" key="1">
    <source>
        <dbReference type="ARBA" id="ARBA00004141"/>
    </source>
</evidence>
<evidence type="ECO:0000256" key="6">
    <source>
        <dbReference type="ARBA" id="ARBA00022958"/>
    </source>
</evidence>
<dbReference type="InterPro" id="IPR047871">
    <property type="entry name" value="K_chnl_Slo-like"/>
</dbReference>
<feature type="compositionally biased region" description="Basic and acidic residues" evidence="11">
    <location>
        <begin position="601"/>
        <end position="617"/>
    </location>
</feature>
<feature type="compositionally biased region" description="Basic and acidic residues" evidence="11">
    <location>
        <begin position="626"/>
        <end position="654"/>
    </location>
</feature>
<proteinExistence type="predicted"/>
<organism evidence="14">
    <name type="scientific">Blastocystis hominis</name>
    <dbReference type="NCBI Taxonomy" id="12968"/>
    <lineage>
        <taxon>Eukaryota</taxon>
        <taxon>Sar</taxon>
        <taxon>Stramenopiles</taxon>
        <taxon>Bigyra</taxon>
        <taxon>Opalozoa</taxon>
        <taxon>Opalinata</taxon>
        <taxon>Blastocystidae</taxon>
        <taxon>Blastocystis</taxon>
    </lineage>
</organism>
<evidence type="ECO:0000256" key="11">
    <source>
        <dbReference type="SAM" id="MobiDB-lite"/>
    </source>
</evidence>
<name>D8LYB4_BLAHO</name>
<keyword evidence="6" id="KW-0630">Potassium</keyword>
<dbReference type="GO" id="GO:0005267">
    <property type="term" value="F:potassium channel activity"/>
    <property type="evidence" value="ECO:0007669"/>
    <property type="project" value="UniProtKB-KW"/>
</dbReference>
<dbReference type="InterPro" id="IPR013099">
    <property type="entry name" value="K_chnl_dom"/>
</dbReference>
<evidence type="ECO:0000256" key="9">
    <source>
        <dbReference type="ARBA" id="ARBA00023136"/>
    </source>
</evidence>
<evidence type="ECO:0000313" key="15">
    <source>
        <dbReference type="Proteomes" id="UP000008312"/>
    </source>
</evidence>
<dbReference type="Pfam" id="PF07885">
    <property type="entry name" value="Ion_trans_2"/>
    <property type="match status" value="1"/>
</dbReference>
<dbReference type="AlphaFoldDB" id="D8LYB4"/>
<comment type="subcellular location">
    <subcellularLocation>
        <location evidence="1">Membrane</location>
        <topology evidence="1">Multi-pass membrane protein</topology>
    </subcellularLocation>
</comment>
<dbReference type="InParanoid" id="D8LYB4"/>
<keyword evidence="7 12" id="KW-1133">Transmembrane helix</keyword>
<evidence type="ECO:0000256" key="2">
    <source>
        <dbReference type="ARBA" id="ARBA00022448"/>
    </source>
</evidence>
<keyword evidence="4 12" id="KW-0812">Transmembrane</keyword>
<sequence>MYMNEAEFDIPGWLSVSIYYTFDFFLTFYLAPNKFAFIFSEPGLIDIITSFPILIIMIWMKVTGNVSSWIVKLPAFRIYILLPFHRVLLHSTSRDSFIPHVATPRNPSNSQRVCGSSHLLTPQIIHSIPLFLIVVSDSRVQRVGCTSFFVITSALGVGYGDVYPRTPAGKVLLIALFAMIIIFIPRNAIQLYHLWQSENSTRDRSRLQNSAHKRHLILTGYCTYRDVFSTLVYQWREDFVGDDFILAVVTPNLTMNGFRHSPYWKHRFVMRVQFFTGSNDLLRCMFMSASDVIYIPDRTKDLASRDKETVLALVSLENSYITNVQYLNYVEGLPKKVQKSCLFSTQDQKKIRDLALYASSGRKPHVVTSIFSGVIAVPQFVLPVKINLPLSLKHALVTTELLCPGTYPLLHNLLLMHTRDTHEPFYTSAEKTRILMKGKYGDSIRASTNTVHQTIKYLSLSLPLPLSQRTPGYVINVLHESSWKNEYRRSLAKSLFTVPLTDLPAKSLLFGQYSVSSFPHSPRASKLNGPMQINPVLTPLQLGDRLHLFASSAAAAADALAWLQSDAAFDCAFSARLGAPLTTRALPTALALLTIIPEREEDPRNPRAPRGSEEIARSRSLGALRCAEDADEKLADMPREAEIPAEIPAEKPSGEAEEAAESDSMDASIPAGEESEVSDSAGVIELERLPTAASVNITSSDIQINRGMVLDSSLWPQTSHFYESSDEDLASPAELRAKPRTESPRDPVAEVSLSEEGLTGGSEGGLTGGLETPQHVRTTGSLAFHNAKMRQRAFHQPIPYSQTLSSPLFPRGGGEHAEGHRVASRFAVDVSRVVISVGG</sequence>
<feature type="region of interest" description="Disordered" evidence="11">
    <location>
        <begin position="601"/>
        <end position="680"/>
    </location>
</feature>
<dbReference type="Proteomes" id="UP000008312">
    <property type="component" value="Unassembled WGS sequence"/>
</dbReference>
<feature type="transmembrane region" description="Helical" evidence="12">
    <location>
        <begin position="12"/>
        <end position="31"/>
    </location>
</feature>
<keyword evidence="9 12" id="KW-0472">Membrane</keyword>
<reference evidence="14" key="1">
    <citation type="submission" date="2010-02" db="EMBL/GenBank/DDBJ databases">
        <title>Sequencing and annotation of the Blastocystis hominis genome.</title>
        <authorList>
            <person name="Wincker P."/>
        </authorList>
    </citation>
    <scope>NUCLEOTIDE SEQUENCE</scope>
    <source>
        <strain evidence="14">Singapore isolate B</strain>
    </source>
</reference>
<dbReference type="Gene3D" id="1.10.287.70">
    <property type="match status" value="1"/>
</dbReference>
<gene>
    <name evidence="14" type="ORF">GSBLH_T00006148001</name>
</gene>
<dbReference type="PANTHER" id="PTHR10027">
    <property type="entry name" value="CALCIUM-ACTIVATED POTASSIUM CHANNEL ALPHA CHAIN"/>
    <property type="match status" value="1"/>
</dbReference>
<keyword evidence="3" id="KW-0633">Potassium transport</keyword>
<feature type="transmembrane region" description="Helical" evidence="12">
    <location>
        <begin position="171"/>
        <end position="195"/>
    </location>
</feature>
<dbReference type="SUPFAM" id="SSF81324">
    <property type="entry name" value="Voltage-gated potassium channels"/>
    <property type="match status" value="1"/>
</dbReference>
<keyword evidence="2" id="KW-0813">Transport</keyword>
<feature type="region of interest" description="Disordered" evidence="11">
    <location>
        <begin position="736"/>
        <end position="769"/>
    </location>
</feature>
<dbReference type="PANTHER" id="PTHR10027:SF10">
    <property type="entry name" value="SLOWPOKE 2, ISOFORM D"/>
    <property type="match status" value="1"/>
</dbReference>
<keyword evidence="8" id="KW-0406">Ion transport</keyword>
<evidence type="ECO:0000256" key="12">
    <source>
        <dbReference type="SAM" id="Phobius"/>
    </source>
</evidence>
<evidence type="ECO:0000259" key="13">
    <source>
        <dbReference type="Pfam" id="PF07885"/>
    </source>
</evidence>
<keyword evidence="10" id="KW-0407">Ion channel</keyword>
<dbReference type="OrthoDB" id="10035564at2759"/>
<feature type="compositionally biased region" description="Gly residues" evidence="11">
    <location>
        <begin position="758"/>
        <end position="768"/>
    </location>
</feature>
<protein>
    <recommendedName>
        <fullName evidence="13">Potassium channel domain-containing protein</fullName>
    </recommendedName>
</protein>